<keyword evidence="4" id="KW-1185">Reference proteome</keyword>
<dbReference type="Pfam" id="PF00561">
    <property type="entry name" value="Abhydrolase_1"/>
    <property type="match status" value="1"/>
</dbReference>
<dbReference type="PRINTS" id="PR00412">
    <property type="entry name" value="EPOXHYDRLASE"/>
</dbReference>
<dbReference type="Proteomes" id="UP000295136">
    <property type="component" value="Unassembled WGS sequence"/>
</dbReference>
<dbReference type="PRINTS" id="PR00111">
    <property type="entry name" value="ABHYDROLASE"/>
</dbReference>
<accession>A0A4R5F6T7</accession>
<organism evidence="3 4">
    <name type="scientific">Nonomuraea mesophila</name>
    <dbReference type="NCBI Taxonomy" id="2530382"/>
    <lineage>
        <taxon>Bacteria</taxon>
        <taxon>Bacillati</taxon>
        <taxon>Actinomycetota</taxon>
        <taxon>Actinomycetes</taxon>
        <taxon>Streptosporangiales</taxon>
        <taxon>Streptosporangiaceae</taxon>
        <taxon>Nonomuraea</taxon>
    </lineage>
</organism>
<dbReference type="PANTHER" id="PTHR43329">
    <property type="entry name" value="EPOXIDE HYDROLASE"/>
    <property type="match status" value="1"/>
</dbReference>
<comment type="caution">
    <text evidence="3">The sequence shown here is derived from an EMBL/GenBank/DDBJ whole genome shotgun (WGS) entry which is preliminary data.</text>
</comment>
<feature type="domain" description="AB hydrolase-1" evidence="2">
    <location>
        <begin position="25"/>
        <end position="263"/>
    </location>
</feature>
<name>A0A4R5F6T7_9ACTN</name>
<gene>
    <name evidence="3" type="ORF">E1295_26075</name>
</gene>
<dbReference type="InterPro" id="IPR000073">
    <property type="entry name" value="AB_hydrolase_1"/>
</dbReference>
<evidence type="ECO:0000313" key="3">
    <source>
        <dbReference type="EMBL" id="TDE43682.1"/>
    </source>
</evidence>
<dbReference type="InterPro" id="IPR029058">
    <property type="entry name" value="AB_hydrolase_fold"/>
</dbReference>
<protein>
    <submittedName>
        <fullName evidence="3">Alpha/beta fold hydrolase</fullName>
    </submittedName>
</protein>
<keyword evidence="1 3" id="KW-0378">Hydrolase</keyword>
<evidence type="ECO:0000256" key="1">
    <source>
        <dbReference type="ARBA" id="ARBA00022801"/>
    </source>
</evidence>
<dbReference type="EMBL" id="SMLD01000076">
    <property type="protein sequence ID" value="TDE43682.1"/>
    <property type="molecule type" value="Genomic_DNA"/>
</dbReference>
<dbReference type="GO" id="GO:0016787">
    <property type="term" value="F:hydrolase activity"/>
    <property type="evidence" value="ECO:0007669"/>
    <property type="project" value="UniProtKB-KW"/>
</dbReference>
<dbReference type="RefSeq" id="WP_132633609.1">
    <property type="nucleotide sequence ID" value="NZ_SMLD01000076.1"/>
</dbReference>
<dbReference type="InterPro" id="IPR000639">
    <property type="entry name" value="Epox_hydrolase-like"/>
</dbReference>
<proteinExistence type="predicted"/>
<reference evidence="3 4" key="1">
    <citation type="submission" date="2019-03" db="EMBL/GenBank/DDBJ databases">
        <title>Draft genome sequences of novel Actinobacteria.</title>
        <authorList>
            <person name="Sahin N."/>
            <person name="Ay H."/>
            <person name="Saygin H."/>
        </authorList>
    </citation>
    <scope>NUCLEOTIDE SEQUENCE [LARGE SCALE GENOMIC DNA]</scope>
    <source>
        <strain evidence="3 4">6K102</strain>
    </source>
</reference>
<evidence type="ECO:0000259" key="2">
    <source>
        <dbReference type="Pfam" id="PF00561"/>
    </source>
</evidence>
<sequence length="290" mass="31397">MSHSVEVVKVNGLDLAVTVAGEGRPVILLHGFPDSAALWRHQIPRLVAEGYRVIAPDLRGFGASSRPADVAAYRLPMAVSDVAKVAALFAGGRAHVVGHDWGAAVAWMYASMMPAKVDHLVALSVGHPATGLSPSVEQRARSWYVLLFQFPDVAEELLRADDWRLMRQIVAGEGDVERYVADLARPGALTAGLNWYRANLAPALELTPARATLPVHAPTLGVWSSGDRLITEEAMTGSARFVRGPWRYERIDGAGHWIPLDAPGLLGDLLLDFLGSHESVLPAAGRRRRF</sequence>
<evidence type="ECO:0000313" key="4">
    <source>
        <dbReference type="Proteomes" id="UP000295136"/>
    </source>
</evidence>
<dbReference type="Gene3D" id="3.40.50.1820">
    <property type="entry name" value="alpha/beta hydrolase"/>
    <property type="match status" value="1"/>
</dbReference>
<dbReference type="AlphaFoldDB" id="A0A4R5F6T7"/>
<dbReference type="SUPFAM" id="SSF53474">
    <property type="entry name" value="alpha/beta-Hydrolases"/>
    <property type="match status" value="1"/>
</dbReference>